<gene>
    <name evidence="1" type="ORF">O1G21_39925</name>
</gene>
<organism evidence="1 2">
    <name type="scientific">Kitasatospora cathayae</name>
    <dbReference type="NCBI Taxonomy" id="3004092"/>
    <lineage>
        <taxon>Bacteria</taxon>
        <taxon>Bacillati</taxon>
        <taxon>Actinomycetota</taxon>
        <taxon>Actinomycetes</taxon>
        <taxon>Kitasatosporales</taxon>
        <taxon>Streptomycetaceae</taxon>
        <taxon>Kitasatospora</taxon>
    </lineage>
</organism>
<keyword evidence="1" id="KW-0614">Plasmid</keyword>
<evidence type="ECO:0000313" key="1">
    <source>
        <dbReference type="EMBL" id="WBP91962.1"/>
    </source>
</evidence>
<sequence>MGKKQDTKAREQVVAQRSAQLRVVEAAASYTPEELEVMLPEWRVFLTAFPTVQAAIEAVSAGRAVEVFSHERAAFRRQVLQGPDGVVVEDRLYPHQWIQCLIATAWLNHPAPGEETADAIKAFLWSIVPDGTDLGGMTVVKEEGTGPVPVFGYCRAVSAERLTAWEEADEHNAFGLLYKGMTYLSDDRVDVTDEMVEDLRAHGLPVRVCGQCEDFVTNRHPSWPGVWVALGEETGPLCHSAEDARNWDDLFTIAVHGPHRVH</sequence>
<dbReference type="EMBL" id="CP115451">
    <property type="protein sequence ID" value="WBP91962.1"/>
    <property type="molecule type" value="Genomic_DNA"/>
</dbReference>
<proteinExistence type="predicted"/>
<keyword evidence="2" id="KW-1185">Reference proteome</keyword>
<reference evidence="1 2" key="1">
    <citation type="submission" date="2022-12" db="EMBL/GenBank/DDBJ databases">
        <title>HUAS 3-15.</title>
        <authorList>
            <person name="Mo P."/>
        </authorList>
    </citation>
    <scope>NUCLEOTIDE SEQUENCE [LARGE SCALE GENOMIC DNA]</scope>
    <source>
        <strain evidence="1 2">HUAS 3-15</strain>
        <plasmid evidence="1 2">punmamed2</plasmid>
    </source>
</reference>
<protein>
    <submittedName>
        <fullName evidence="1">Uncharacterized protein</fullName>
    </submittedName>
</protein>
<evidence type="ECO:0000313" key="2">
    <source>
        <dbReference type="Proteomes" id="UP001212821"/>
    </source>
</evidence>
<geneLocation type="plasmid" evidence="1 2">
    <name>punmamed2</name>
</geneLocation>
<dbReference type="RefSeq" id="WP_270151590.1">
    <property type="nucleotide sequence ID" value="NZ_CP115451.1"/>
</dbReference>
<dbReference type="Proteomes" id="UP001212821">
    <property type="component" value="Plasmid punmamed2"/>
</dbReference>
<accession>A0ABY7QHY1</accession>
<name>A0ABY7QHY1_9ACTN</name>